<feature type="region of interest" description="Disordered" evidence="1">
    <location>
        <begin position="113"/>
        <end position="137"/>
    </location>
</feature>
<feature type="compositionally biased region" description="Acidic residues" evidence="1">
    <location>
        <begin position="119"/>
        <end position="137"/>
    </location>
</feature>
<name>A0A4V3EIT6_9ACTN</name>
<dbReference type="OrthoDB" id="5380150at2"/>
<protein>
    <submittedName>
        <fullName evidence="2">Uncharacterized protein</fullName>
    </submittedName>
</protein>
<dbReference type="RefSeq" id="WP_133867294.1">
    <property type="nucleotide sequence ID" value="NZ_SOAU01000001.1"/>
</dbReference>
<reference evidence="2 3" key="1">
    <citation type="submission" date="2019-03" db="EMBL/GenBank/DDBJ databases">
        <title>Sequencing the genomes of 1000 actinobacteria strains.</title>
        <authorList>
            <person name="Klenk H.-P."/>
        </authorList>
    </citation>
    <scope>NUCLEOTIDE SEQUENCE [LARGE SCALE GENOMIC DNA]</scope>
    <source>
        <strain evidence="2 3">DSM 18936</strain>
    </source>
</reference>
<dbReference type="AlphaFoldDB" id="A0A4V3EIT6"/>
<evidence type="ECO:0000256" key="1">
    <source>
        <dbReference type="SAM" id="MobiDB-lite"/>
    </source>
</evidence>
<organism evidence="2 3">
    <name type="scientific">Ilumatobacter fluminis</name>
    <dbReference type="NCBI Taxonomy" id="467091"/>
    <lineage>
        <taxon>Bacteria</taxon>
        <taxon>Bacillati</taxon>
        <taxon>Actinomycetota</taxon>
        <taxon>Acidimicrobiia</taxon>
        <taxon>Acidimicrobiales</taxon>
        <taxon>Ilumatobacteraceae</taxon>
        <taxon>Ilumatobacter</taxon>
    </lineage>
</organism>
<dbReference type="EMBL" id="SOAU01000001">
    <property type="protein sequence ID" value="TDT14778.1"/>
    <property type="molecule type" value="Genomic_DNA"/>
</dbReference>
<feature type="region of interest" description="Disordered" evidence="1">
    <location>
        <begin position="1"/>
        <end position="32"/>
    </location>
</feature>
<accession>A0A4V3EIT6</accession>
<proteinExistence type="predicted"/>
<sequence>MYDDDHPADGAAAGDSDESNTGNVDRLGPDSRGQWLITTVGSQHLWDCDTNTYLRMPGGGRQQFPYDRQPVTITRVDAWPVVGSTFFLWFDDPVQPVWLEHYRRSSLIASIEPFRPTDGEGEVAGEGDGDGEGDGEG</sequence>
<evidence type="ECO:0000313" key="2">
    <source>
        <dbReference type="EMBL" id="TDT14778.1"/>
    </source>
</evidence>
<comment type="caution">
    <text evidence="2">The sequence shown here is derived from an EMBL/GenBank/DDBJ whole genome shotgun (WGS) entry which is preliminary data.</text>
</comment>
<keyword evidence="3" id="KW-1185">Reference proteome</keyword>
<gene>
    <name evidence="2" type="ORF">BDK89_0334</name>
</gene>
<dbReference type="Proteomes" id="UP000294558">
    <property type="component" value="Unassembled WGS sequence"/>
</dbReference>
<evidence type="ECO:0000313" key="3">
    <source>
        <dbReference type="Proteomes" id="UP000294558"/>
    </source>
</evidence>